<organism evidence="1 2">
    <name type="scientific">Daphnia magna</name>
    <dbReference type="NCBI Taxonomy" id="35525"/>
    <lineage>
        <taxon>Eukaryota</taxon>
        <taxon>Metazoa</taxon>
        <taxon>Ecdysozoa</taxon>
        <taxon>Arthropoda</taxon>
        <taxon>Crustacea</taxon>
        <taxon>Branchiopoda</taxon>
        <taxon>Diplostraca</taxon>
        <taxon>Cladocera</taxon>
        <taxon>Anomopoda</taxon>
        <taxon>Daphniidae</taxon>
        <taxon>Daphnia</taxon>
    </lineage>
</organism>
<gene>
    <name evidence="1" type="ORF">APZ42_015327</name>
</gene>
<dbReference type="AlphaFoldDB" id="A0A0P6BLW9"/>
<dbReference type="Proteomes" id="UP000076858">
    <property type="component" value="Unassembled WGS sequence"/>
</dbReference>
<keyword evidence="2" id="KW-1185">Reference proteome</keyword>
<proteinExistence type="predicted"/>
<evidence type="ECO:0000313" key="1">
    <source>
        <dbReference type="EMBL" id="KZS18741.1"/>
    </source>
</evidence>
<accession>A0A0P6BLW9</accession>
<dbReference type="EMBL" id="LRGB01000512">
    <property type="protein sequence ID" value="KZS18741.1"/>
    <property type="molecule type" value="Genomic_DNA"/>
</dbReference>
<sequence>MRNCSCPAGSRFVAETLVGAARQYGVDMNAPQHLLRIRRGAKISTTTTMPLLLENNMKQQLD</sequence>
<protein>
    <submittedName>
        <fullName evidence="1">Uncharacterized protein</fullName>
    </submittedName>
</protein>
<evidence type="ECO:0000313" key="2">
    <source>
        <dbReference type="Proteomes" id="UP000076858"/>
    </source>
</evidence>
<reference evidence="1 2" key="1">
    <citation type="submission" date="2016-03" db="EMBL/GenBank/DDBJ databases">
        <title>EvidentialGene: Evidence-directed Construction of Genes on Genomes.</title>
        <authorList>
            <person name="Gilbert D.G."/>
            <person name="Choi J.-H."/>
            <person name="Mockaitis K."/>
            <person name="Colbourne J."/>
            <person name="Pfrender M."/>
        </authorList>
    </citation>
    <scope>NUCLEOTIDE SEQUENCE [LARGE SCALE GENOMIC DNA]</scope>
    <source>
        <strain evidence="1 2">Xinb3</strain>
        <tissue evidence="1">Complete organism</tissue>
    </source>
</reference>
<comment type="caution">
    <text evidence="1">The sequence shown here is derived from an EMBL/GenBank/DDBJ whole genome shotgun (WGS) entry which is preliminary data.</text>
</comment>
<name>A0A0P6BLW9_9CRUS</name>